<comment type="caution">
    <text evidence="2">The sequence shown here is derived from an EMBL/GenBank/DDBJ whole genome shotgun (WGS) entry which is preliminary data.</text>
</comment>
<sequence>MLHRTEYKIANPWEITADSQTCQSSINPVHIQQLFARKDGSKLRKNEKEREPGRGVPLRASDKALTSCGLYKMKEDDAMVYRRPYLTSSSSGFAFNAISRAMKKELKIKIVKKTR</sequence>
<reference evidence="2 3" key="1">
    <citation type="journal article" date="2018" name="Sci. Data">
        <title>The draft genome sequence of cork oak.</title>
        <authorList>
            <person name="Ramos A.M."/>
            <person name="Usie A."/>
            <person name="Barbosa P."/>
            <person name="Barros P.M."/>
            <person name="Capote T."/>
            <person name="Chaves I."/>
            <person name="Simoes F."/>
            <person name="Abreu I."/>
            <person name="Carrasquinho I."/>
            <person name="Faro C."/>
            <person name="Guimaraes J.B."/>
            <person name="Mendonca D."/>
            <person name="Nobrega F."/>
            <person name="Rodrigues L."/>
            <person name="Saibo N.J.M."/>
            <person name="Varela M.C."/>
            <person name="Egas C."/>
            <person name="Matos J."/>
            <person name="Miguel C.M."/>
            <person name="Oliveira M.M."/>
            <person name="Ricardo C.P."/>
            <person name="Goncalves S."/>
        </authorList>
    </citation>
    <scope>NUCLEOTIDE SEQUENCE [LARGE SCALE GENOMIC DNA]</scope>
    <source>
        <strain evidence="3">cv. HL8</strain>
    </source>
</reference>
<dbReference type="AlphaFoldDB" id="A0AAW0L1I2"/>
<gene>
    <name evidence="2" type="ORF">CFP56_009155</name>
</gene>
<feature type="compositionally biased region" description="Basic and acidic residues" evidence="1">
    <location>
        <begin position="37"/>
        <end position="53"/>
    </location>
</feature>
<organism evidence="2 3">
    <name type="scientific">Quercus suber</name>
    <name type="common">Cork oak</name>
    <dbReference type="NCBI Taxonomy" id="58331"/>
    <lineage>
        <taxon>Eukaryota</taxon>
        <taxon>Viridiplantae</taxon>
        <taxon>Streptophyta</taxon>
        <taxon>Embryophyta</taxon>
        <taxon>Tracheophyta</taxon>
        <taxon>Spermatophyta</taxon>
        <taxon>Magnoliopsida</taxon>
        <taxon>eudicotyledons</taxon>
        <taxon>Gunneridae</taxon>
        <taxon>Pentapetalae</taxon>
        <taxon>rosids</taxon>
        <taxon>fabids</taxon>
        <taxon>Fagales</taxon>
        <taxon>Fagaceae</taxon>
        <taxon>Quercus</taxon>
    </lineage>
</organism>
<accession>A0AAW0L1I2</accession>
<dbReference type="EMBL" id="PKMF04000168">
    <property type="protein sequence ID" value="KAK7845598.1"/>
    <property type="molecule type" value="Genomic_DNA"/>
</dbReference>
<evidence type="ECO:0000313" key="3">
    <source>
        <dbReference type="Proteomes" id="UP000237347"/>
    </source>
</evidence>
<evidence type="ECO:0000313" key="2">
    <source>
        <dbReference type="EMBL" id="KAK7845598.1"/>
    </source>
</evidence>
<name>A0AAW0L1I2_QUESU</name>
<protein>
    <submittedName>
        <fullName evidence="2">Uncharacterized protein</fullName>
    </submittedName>
</protein>
<proteinExistence type="predicted"/>
<feature type="region of interest" description="Disordered" evidence="1">
    <location>
        <begin position="37"/>
        <end position="59"/>
    </location>
</feature>
<evidence type="ECO:0000256" key="1">
    <source>
        <dbReference type="SAM" id="MobiDB-lite"/>
    </source>
</evidence>
<dbReference type="Proteomes" id="UP000237347">
    <property type="component" value="Unassembled WGS sequence"/>
</dbReference>
<keyword evidence="3" id="KW-1185">Reference proteome</keyword>